<feature type="transmembrane region" description="Helical" evidence="10">
    <location>
        <begin position="72"/>
        <end position="95"/>
    </location>
</feature>
<evidence type="ECO:0000256" key="1">
    <source>
        <dbReference type="ARBA" id="ARBA00004377"/>
    </source>
</evidence>
<dbReference type="PANTHER" id="PTHR39583:SF2">
    <property type="entry name" value="TYPE II SECRETION SYSTEM PROTEIN J"/>
    <property type="match status" value="1"/>
</dbReference>
<comment type="similarity">
    <text evidence="2">Belongs to the GSP J family.</text>
</comment>
<name>A0A0S4L4D5_9BACT</name>
<reference evidence="12" key="1">
    <citation type="submission" date="2015-10" db="EMBL/GenBank/DDBJ databases">
        <authorList>
            <person name="Luecker S."/>
            <person name="Luecker S."/>
        </authorList>
    </citation>
    <scope>NUCLEOTIDE SEQUENCE [LARGE SCALE GENOMIC DNA]</scope>
</reference>
<dbReference type="InterPro" id="IPR010055">
    <property type="entry name" value="T2SS_protein-GspJ"/>
</dbReference>
<keyword evidence="8 10" id="KW-1133">Transmembrane helix</keyword>
<accession>A0A0S4L4D5</accession>
<dbReference type="GO" id="GO:0015628">
    <property type="term" value="P:protein secretion by the type II secretion system"/>
    <property type="evidence" value="ECO:0007669"/>
    <property type="project" value="InterPro"/>
</dbReference>
<keyword evidence="5" id="KW-0488">Methylation</keyword>
<dbReference type="Pfam" id="PF07963">
    <property type="entry name" value="N_methyl"/>
    <property type="match status" value="1"/>
</dbReference>
<dbReference type="InterPro" id="IPR045584">
    <property type="entry name" value="Pilin-like"/>
</dbReference>
<dbReference type="STRING" id="1742973.COMA2_10108"/>
<evidence type="ECO:0000256" key="4">
    <source>
        <dbReference type="ARBA" id="ARBA00022475"/>
    </source>
</evidence>
<keyword evidence="7 10" id="KW-0812">Transmembrane</keyword>
<dbReference type="Proteomes" id="UP000198736">
    <property type="component" value="Unassembled WGS sequence"/>
</dbReference>
<evidence type="ECO:0000256" key="7">
    <source>
        <dbReference type="ARBA" id="ARBA00022692"/>
    </source>
</evidence>
<evidence type="ECO:0000256" key="5">
    <source>
        <dbReference type="ARBA" id="ARBA00022481"/>
    </source>
</evidence>
<dbReference type="InterPro" id="IPR051621">
    <property type="entry name" value="T2SS_protein_J"/>
</dbReference>
<dbReference type="OrthoDB" id="9791131at2"/>
<dbReference type="EMBL" id="CZPZ01000001">
    <property type="protein sequence ID" value="CUS31448.1"/>
    <property type="molecule type" value="Genomic_DNA"/>
</dbReference>
<dbReference type="GO" id="GO:0015627">
    <property type="term" value="C:type II protein secretion system complex"/>
    <property type="evidence" value="ECO:0007669"/>
    <property type="project" value="InterPro"/>
</dbReference>
<evidence type="ECO:0000256" key="2">
    <source>
        <dbReference type="ARBA" id="ARBA00011084"/>
    </source>
</evidence>
<dbReference type="NCBIfam" id="TIGR02532">
    <property type="entry name" value="IV_pilin_GFxxxE"/>
    <property type="match status" value="1"/>
</dbReference>
<keyword evidence="4" id="KW-1003">Cell membrane</keyword>
<dbReference type="SUPFAM" id="SSF54523">
    <property type="entry name" value="Pili subunits"/>
    <property type="match status" value="1"/>
</dbReference>
<dbReference type="Pfam" id="PF11612">
    <property type="entry name" value="T2SSJ"/>
    <property type="match status" value="1"/>
</dbReference>
<keyword evidence="12" id="KW-1185">Reference proteome</keyword>
<evidence type="ECO:0000256" key="8">
    <source>
        <dbReference type="ARBA" id="ARBA00022989"/>
    </source>
</evidence>
<gene>
    <name evidence="11" type="ORF">COMA2_10108</name>
</gene>
<evidence type="ECO:0000256" key="6">
    <source>
        <dbReference type="ARBA" id="ARBA00022519"/>
    </source>
</evidence>
<protein>
    <recommendedName>
        <fullName evidence="3">Type II secretion system protein J</fullName>
    </recommendedName>
</protein>
<evidence type="ECO:0000256" key="3">
    <source>
        <dbReference type="ARBA" id="ARBA00021539"/>
    </source>
</evidence>
<dbReference type="PROSITE" id="PS00409">
    <property type="entry name" value="PROKAR_NTER_METHYL"/>
    <property type="match status" value="1"/>
</dbReference>
<organism evidence="11 12">
    <name type="scientific">Candidatus Nitrospira nitrificans</name>
    <dbReference type="NCBI Taxonomy" id="1742973"/>
    <lineage>
        <taxon>Bacteria</taxon>
        <taxon>Pseudomonadati</taxon>
        <taxon>Nitrospirota</taxon>
        <taxon>Nitrospiria</taxon>
        <taxon>Nitrospirales</taxon>
        <taxon>Nitrospiraceae</taxon>
        <taxon>Nitrospira</taxon>
    </lineage>
</organism>
<evidence type="ECO:0000256" key="10">
    <source>
        <dbReference type="SAM" id="Phobius"/>
    </source>
</evidence>
<dbReference type="PANTHER" id="PTHR39583">
    <property type="entry name" value="TYPE II SECRETION SYSTEM PROTEIN J-RELATED"/>
    <property type="match status" value="1"/>
</dbReference>
<keyword evidence="6" id="KW-0997">Cell inner membrane</keyword>
<dbReference type="GO" id="GO:0005886">
    <property type="term" value="C:plasma membrane"/>
    <property type="evidence" value="ECO:0007669"/>
    <property type="project" value="UniProtKB-SubCell"/>
</dbReference>
<evidence type="ECO:0000313" key="12">
    <source>
        <dbReference type="Proteomes" id="UP000198736"/>
    </source>
</evidence>
<keyword evidence="9 10" id="KW-0472">Membrane</keyword>
<dbReference type="InterPro" id="IPR012902">
    <property type="entry name" value="N_methyl_site"/>
</dbReference>
<sequence length="262" mass="29623">MSLPAVPPFSRMLKKSAGFVPRLAEAASRSKARRWTAILSILRVPLIPSISNMRERNILIQRSSKSEAGFTLVEVMVAVALLGMIGAMVFGSLVMTTRAVEAGRDHVAKEQTIRRILRLMAEEIALSKRTSQYPWVGTNGTQDGQPADILAILAMSQELSTSAAKESETVRVVYTRERDRLIRFVRRNLYTLTDTQESLSQMELADRVHAFNIRYYDDQNRIWIDEWPAVTKIPKALLIEVTFQYPDADPWTVREWVTIGAS</sequence>
<proteinExistence type="inferred from homology"/>
<evidence type="ECO:0000256" key="9">
    <source>
        <dbReference type="ARBA" id="ARBA00023136"/>
    </source>
</evidence>
<dbReference type="AlphaFoldDB" id="A0A0S4L4D5"/>
<evidence type="ECO:0000313" key="11">
    <source>
        <dbReference type="EMBL" id="CUS31448.1"/>
    </source>
</evidence>
<comment type="subcellular location">
    <subcellularLocation>
        <location evidence="1">Cell inner membrane</location>
        <topology evidence="1">Single-pass membrane protein</topology>
    </subcellularLocation>
</comment>